<evidence type="ECO:0000256" key="1">
    <source>
        <dbReference type="ARBA" id="ARBA00004141"/>
    </source>
</evidence>
<protein>
    <submittedName>
        <fullName evidence="9">Similar to Saccharomyces cerevisiae YDL035C GPR1 Plasma membrane G protein coupled receptor (GPCR) that interacts with the heterotrimeric G protein alpha subunit,Gpa2p, and with Plc1p</fullName>
    </submittedName>
</protein>
<dbReference type="EMBL" id="CCBN010000009">
    <property type="protein sequence ID" value="CDO55073.1"/>
    <property type="molecule type" value="Genomic_DNA"/>
</dbReference>
<organism evidence="9 10">
    <name type="scientific">Geotrichum candidum</name>
    <name type="common">Oospora lactis</name>
    <name type="synonym">Dipodascus geotrichum</name>
    <dbReference type="NCBI Taxonomy" id="1173061"/>
    <lineage>
        <taxon>Eukaryota</taxon>
        <taxon>Fungi</taxon>
        <taxon>Dikarya</taxon>
        <taxon>Ascomycota</taxon>
        <taxon>Saccharomycotina</taxon>
        <taxon>Dipodascomycetes</taxon>
        <taxon>Dipodascales</taxon>
        <taxon>Dipodascaceae</taxon>
        <taxon>Geotrichum</taxon>
    </lineage>
</organism>
<feature type="transmembrane region" description="Helical" evidence="6">
    <location>
        <begin position="214"/>
        <end position="240"/>
    </location>
</feature>
<keyword evidence="2 6" id="KW-0812">Transmembrane</keyword>
<dbReference type="PANTHER" id="PTHR23112:SF37">
    <property type="entry name" value="G PROTEIN-COUPLED RECEPTOR GPR1"/>
    <property type="match status" value="1"/>
</dbReference>
<feature type="transmembrane region" description="Helical" evidence="6">
    <location>
        <begin position="357"/>
        <end position="376"/>
    </location>
</feature>
<dbReference type="AlphaFoldDB" id="A0A0J9XC17"/>
<reference evidence="9" key="1">
    <citation type="submission" date="2014-03" db="EMBL/GenBank/DDBJ databases">
        <authorList>
            <person name="Casaregola S."/>
        </authorList>
    </citation>
    <scope>NUCLEOTIDE SEQUENCE [LARGE SCALE GENOMIC DNA]</scope>
    <source>
        <strain evidence="9">CLIB 918</strain>
    </source>
</reference>
<accession>A0A0J9XC17</accession>
<dbReference type="InterPro" id="IPR022596">
    <property type="entry name" value="GPR1/2/3_C"/>
</dbReference>
<dbReference type="STRING" id="1173061.A0A0J9XC17"/>
<feature type="transmembrane region" description="Helical" evidence="6">
    <location>
        <begin position="102"/>
        <end position="135"/>
    </location>
</feature>
<dbReference type="GO" id="GO:0004930">
    <property type="term" value="F:G protein-coupled receptor activity"/>
    <property type="evidence" value="ECO:0007669"/>
    <property type="project" value="TreeGrafter"/>
</dbReference>
<evidence type="ECO:0000313" key="9">
    <source>
        <dbReference type="EMBL" id="CDO55073.1"/>
    </source>
</evidence>
<proteinExistence type="predicted"/>
<keyword evidence="3 6" id="KW-1133">Transmembrane helix</keyword>
<gene>
    <name evidence="9" type="ORF">BN980_GECA09s03750g</name>
</gene>
<feature type="compositionally biased region" description="Acidic residues" evidence="5">
    <location>
        <begin position="629"/>
        <end position="640"/>
    </location>
</feature>
<feature type="domain" description="G protein-coupled receptor GPR1/2/3 C-terminal" evidence="8">
    <location>
        <begin position="349"/>
        <end position="419"/>
    </location>
</feature>
<evidence type="ECO:0000256" key="4">
    <source>
        <dbReference type="ARBA" id="ARBA00023136"/>
    </source>
</evidence>
<feature type="compositionally biased region" description="Low complexity" evidence="5">
    <location>
        <begin position="601"/>
        <end position="616"/>
    </location>
</feature>
<evidence type="ECO:0000256" key="3">
    <source>
        <dbReference type="ARBA" id="ARBA00022989"/>
    </source>
</evidence>
<dbReference type="Pfam" id="PF11710">
    <property type="entry name" value="Git3"/>
    <property type="match status" value="1"/>
</dbReference>
<keyword evidence="4 6" id="KW-0472">Membrane</keyword>
<evidence type="ECO:0000259" key="7">
    <source>
        <dbReference type="Pfam" id="PF11710"/>
    </source>
</evidence>
<dbReference type="GO" id="GO:0005886">
    <property type="term" value="C:plasma membrane"/>
    <property type="evidence" value="ECO:0007669"/>
    <property type="project" value="TreeGrafter"/>
</dbReference>
<feature type="domain" description="Glucose receptor Git3-like N-terminal" evidence="7">
    <location>
        <begin position="12"/>
        <end position="246"/>
    </location>
</feature>
<evidence type="ECO:0000256" key="6">
    <source>
        <dbReference type="SAM" id="Phobius"/>
    </source>
</evidence>
<evidence type="ECO:0000256" key="2">
    <source>
        <dbReference type="ARBA" id="ARBA00022692"/>
    </source>
</evidence>
<dbReference type="InterPro" id="IPR023041">
    <property type="entry name" value="Glucose_rcpt_Git3-like_N"/>
</dbReference>
<feature type="transmembrane region" description="Helical" evidence="6">
    <location>
        <begin position="61"/>
        <end position="82"/>
    </location>
</feature>
<evidence type="ECO:0000313" key="10">
    <source>
        <dbReference type="Proteomes" id="UP000242525"/>
    </source>
</evidence>
<comment type="subcellular location">
    <subcellularLocation>
        <location evidence="1">Membrane</location>
        <topology evidence="1">Multi-pass membrane protein</topology>
    </subcellularLocation>
</comment>
<dbReference type="Pfam" id="PF11970">
    <property type="entry name" value="GPR_Gpa2_C"/>
    <property type="match status" value="1"/>
</dbReference>
<comment type="caution">
    <text evidence="9">The sequence shown here is derived from an EMBL/GenBank/DDBJ whole genome shotgun (WGS) entry which is preliminary data.</text>
</comment>
<dbReference type="OrthoDB" id="5368598at2759"/>
<sequence>MDGPTFDQECLQRILSITAASLSIVSGISVLFWWFVILPYRQRYMAKCAPRLVAVRDRNEFRYHLTIALIIIDLLKAIILITYPIRYFNADTTNPQEQFPDIIVFCDVIGFLTVATIQSSDFAVLALAIHTALLIFGNSSSAGSSNKNNNHNNAKHNSIGSGDDRDKGLYRYRYYIYSVFFVILPLAIASIGMVNNAGYTYFISWCYLVIEPMWYSLLLSWIPRLLIMVLISIIYVSIFIQMKMRMYHVSQAIQRASNYNDDTCSSTTELTLWQSIKVVFRSSQRSIQRRRRLRRRILTALSYLPGLGSLNPVLREPSDPEGSGINHASAIPPTIQELNQEYIQNYNHKRHKIERQVNSIFIYPLTYVLLYIFPLIQQCLYYTSGVASTTEPVYWLALIAAWMKPFNCFVDTCVFVIREGAIPCLSPSRRELRKYNKFNRRQAMDFTNTHSVHTPHSHWGRRTDSSITAAKNAAVITTMDPTATITRARDSSGRFSGSTANTTHVTGTNNTIIEITDPTVDSSPPDWEKFEFRSLAPHPLLQLPAELATSDANTSKNHQQPRIIISQDPLDCGPVSPTTQPGNNTHHHHHHHHIHRSGTLPYNTPGHHPTTNNNDPQGSRNSYGGPNNNDEEEDCEDDTMDLAQFLNSYR</sequence>
<dbReference type="Proteomes" id="UP000242525">
    <property type="component" value="Unassembled WGS sequence"/>
</dbReference>
<evidence type="ECO:0000259" key="8">
    <source>
        <dbReference type="Pfam" id="PF11970"/>
    </source>
</evidence>
<feature type="compositionally biased region" description="Polar residues" evidence="5">
    <location>
        <begin position="617"/>
        <end position="626"/>
    </location>
</feature>
<dbReference type="GO" id="GO:0007189">
    <property type="term" value="P:adenylate cyclase-activating G protein-coupled receptor signaling pathway"/>
    <property type="evidence" value="ECO:0007669"/>
    <property type="project" value="TreeGrafter"/>
</dbReference>
<feature type="transmembrane region" description="Helical" evidence="6">
    <location>
        <begin position="14"/>
        <end position="40"/>
    </location>
</feature>
<dbReference type="PANTHER" id="PTHR23112">
    <property type="entry name" value="G PROTEIN-COUPLED RECEPTOR 157-RELATED"/>
    <property type="match status" value="1"/>
</dbReference>
<evidence type="ECO:0000256" key="5">
    <source>
        <dbReference type="SAM" id="MobiDB-lite"/>
    </source>
</evidence>
<keyword evidence="9" id="KW-0675">Receptor</keyword>
<feature type="transmembrane region" description="Helical" evidence="6">
    <location>
        <begin position="174"/>
        <end position="194"/>
    </location>
</feature>
<feature type="region of interest" description="Disordered" evidence="5">
    <location>
        <begin position="567"/>
        <end position="640"/>
    </location>
</feature>
<keyword evidence="10" id="KW-1185">Reference proteome</keyword>
<feature type="compositionally biased region" description="Basic residues" evidence="5">
    <location>
        <begin position="585"/>
        <end position="596"/>
    </location>
</feature>
<name>A0A0J9XC17_GEOCN</name>